<feature type="region of interest" description="Disordered" evidence="1">
    <location>
        <begin position="169"/>
        <end position="190"/>
    </location>
</feature>
<sequence>MRRSVATIALLAGVALGGSTPVVAAGFAPGAFPASSLGSELGDRGSSAPLLSGDGRYVIFNTSAVTLLGAPPSADEYYSDGWVRKDLVSGAVELVAAPERRRRGDRALVRAGDADTVAGVSDDGRYVLLVSRAPLVDTVRSSVTPEVYVRDMTQPRNDPSGYELVSAVDGEERPPSYEDRAAGSAPGAAGFSLSDDGRTAVFVTSTASSLPGATGLATPRWQVFVRDLDARTTRLVTRDRSDQTLPGTPAPMDGQGLSAPTPALSGDGSVVVLWAAANADRQARFLDGELSGAHARALLWRDLDAGPGSAARRVEGQADPEDPACPPDAVFVPSETATGPCYGPFIGVQGTDPSASSAPSLIGISDDGRRVLFASSIPQRPFNGIARPDSAYLADMTPGSSRKQGISLAWGQRTSDLGVAAGLLAGGGRHAALISRDREFDRLRPLGGFQNGALTTPNVFAVDLDARTIERATSDPVGGDFELRNPNPGGVQQLAISDDGATIAFSSDDGDLFVGDVNDVQDVLVVRRAVEQVGPPRPRELPPPPAPPEVHEPPLHPLGPLHAVVGRVRVGRDGVATVRVRTPLAGTLTAQATGQPPRASGRRGTRLAVGAARRTVVRATTVQLRVVPSRAARSALRRGAGRLDVTLRIGFASSAGDSVSHQRYRLVVAPKPKPKPKPTTRRERARR</sequence>
<gene>
    <name evidence="3" type="ORF">R7226_17115</name>
</gene>
<feature type="signal peptide" evidence="2">
    <location>
        <begin position="1"/>
        <end position="24"/>
    </location>
</feature>
<proteinExistence type="predicted"/>
<feature type="chain" id="PRO_5046786345" description="WD40 repeat protein" evidence="2">
    <location>
        <begin position="25"/>
        <end position="687"/>
    </location>
</feature>
<feature type="compositionally biased region" description="Basic residues" evidence="1">
    <location>
        <begin position="672"/>
        <end position="687"/>
    </location>
</feature>
<reference evidence="4" key="1">
    <citation type="submission" date="2023-07" db="EMBL/GenBank/DDBJ databases">
        <title>Conexibacter stalactiti sp. nov., isolated from stalactites in a lava cave and emended description of the genus Conexibacter.</title>
        <authorList>
            <person name="Lee S.D."/>
        </authorList>
    </citation>
    <scope>NUCLEOTIDE SEQUENCE [LARGE SCALE GENOMIC DNA]</scope>
    <source>
        <strain evidence="4">KCTC 39840</strain>
    </source>
</reference>
<dbReference type="SUPFAM" id="SSF82171">
    <property type="entry name" value="DPP6 N-terminal domain-like"/>
    <property type="match status" value="1"/>
</dbReference>
<evidence type="ECO:0000256" key="1">
    <source>
        <dbReference type="SAM" id="MobiDB-lite"/>
    </source>
</evidence>
<keyword evidence="2" id="KW-0732">Signal</keyword>
<comment type="caution">
    <text evidence="3">The sequence shown here is derived from an EMBL/GenBank/DDBJ whole genome shotgun (WGS) entry which is preliminary data.</text>
</comment>
<evidence type="ECO:0000256" key="2">
    <source>
        <dbReference type="SAM" id="SignalP"/>
    </source>
</evidence>
<protein>
    <recommendedName>
        <fullName evidence="5">WD40 repeat protein</fullName>
    </recommendedName>
</protein>
<keyword evidence="4" id="KW-1185">Reference proteome</keyword>
<organism evidence="3 4">
    <name type="scientific">Conexibacter stalactiti</name>
    <dbReference type="NCBI Taxonomy" id="1940611"/>
    <lineage>
        <taxon>Bacteria</taxon>
        <taxon>Bacillati</taxon>
        <taxon>Actinomycetota</taxon>
        <taxon>Thermoleophilia</taxon>
        <taxon>Solirubrobacterales</taxon>
        <taxon>Conexibacteraceae</taxon>
        <taxon>Conexibacter</taxon>
    </lineage>
</organism>
<evidence type="ECO:0008006" key="5">
    <source>
        <dbReference type="Google" id="ProtNLM"/>
    </source>
</evidence>
<dbReference type="EMBL" id="JAWSTH010000046">
    <property type="protein sequence ID" value="MDW5596070.1"/>
    <property type="molecule type" value="Genomic_DNA"/>
</dbReference>
<dbReference type="RefSeq" id="WP_318598448.1">
    <property type="nucleotide sequence ID" value="NZ_JAWSTH010000046.1"/>
</dbReference>
<feature type="compositionally biased region" description="Basic and acidic residues" evidence="1">
    <location>
        <begin position="170"/>
        <end position="181"/>
    </location>
</feature>
<accession>A0ABU4HS54</accession>
<feature type="region of interest" description="Disordered" evidence="1">
    <location>
        <begin position="658"/>
        <end position="687"/>
    </location>
</feature>
<evidence type="ECO:0000313" key="4">
    <source>
        <dbReference type="Proteomes" id="UP001284601"/>
    </source>
</evidence>
<evidence type="ECO:0000313" key="3">
    <source>
        <dbReference type="EMBL" id="MDW5596070.1"/>
    </source>
</evidence>
<name>A0ABU4HS54_9ACTN</name>
<dbReference type="Proteomes" id="UP001284601">
    <property type="component" value="Unassembled WGS sequence"/>
</dbReference>